<dbReference type="OrthoDB" id="15567at2759"/>
<dbReference type="AlphaFoldDB" id="A0A3A2ZS39"/>
<evidence type="ECO:0000313" key="7">
    <source>
        <dbReference type="Proteomes" id="UP000266188"/>
    </source>
</evidence>
<feature type="region of interest" description="Disordered" evidence="4">
    <location>
        <begin position="227"/>
        <end position="562"/>
    </location>
</feature>
<dbReference type="PROSITE" id="PS00478">
    <property type="entry name" value="LIM_DOMAIN_1"/>
    <property type="match status" value="2"/>
</dbReference>
<sequence length="792" mass="88857">MLHRPHRAKDGQRKVSPPGPTAMSHDQVANYLKDLRVNRPPRPSGSRPLPTKRTVSRSSPREDLPPRAASAMSTYDHPEEESETHQTEEHPRAASALSHNYTSSPRFSFGSSAGRPLAQGPRTLPIRKNVTPTQFSRTRNVSPNTAYRESAQRRMEREEARSLRDALEEMDNQDDLRIHQAAQDEATELVWMHQNPEVPYKNPYAPYRNPDIDGIRRDFQTAGRSLKQSLGRQRLGSGRQAYGPWSISDKSTSNASGDDLVNKKQRQPVLEADEANKKRDGTLRNHPKVNFELPQDVTSSKSKDDVEPRQRNVSNDSSKGVFRNPNDHIYEEPEDPHNQVEDERPSFSRSAPSALRSKPRNSPLQGSRPLPNRSSNPDFANKLSRFEIHKNPPTQSRNPQYKMNDPVPDFRSDCKEEPVLTKDGIEIRSDDIRGATSKKLKDRSEKLPMPSAVSDRVGRPIVSFDPSWNRSEEQPKRSRDNLSRHESPPQKMAPQPTAPTIQVSEAPPVPVINLPDDKEPTISEMGASSKTRDKAEGPSLDSKRSVPRRDTSPKKSAVASQDRWYSPYSRAGVPTARCESCTLPISGKIVTAAGSRFHPECFTCYHCQTPLECVAFYQEPETKRQERLAEAPSDDEEARSLRFYCHLDFHELFSPRCKSCKTPIEGEVVVACGAEWHVGHFFCAECGDPFDAQTPFVEKDGFAWCLQCHSKRSAPRCLGCKQPVLDDVVITAIGGQWHDKCFACHECGTGFGSDGRFFVKEGEPKRTAKGRIIGGPVQLAVCERCEGIRLKA</sequence>
<evidence type="ECO:0000256" key="1">
    <source>
        <dbReference type="ARBA" id="ARBA00022723"/>
    </source>
</evidence>
<feature type="compositionally biased region" description="Polar residues" evidence="4">
    <location>
        <begin position="130"/>
        <end position="147"/>
    </location>
</feature>
<evidence type="ECO:0000256" key="3">
    <source>
        <dbReference type="PROSITE-ProRule" id="PRU00125"/>
    </source>
</evidence>
<accession>A0A3A2ZS39</accession>
<feature type="compositionally biased region" description="Basic and acidic residues" evidence="4">
    <location>
        <begin position="325"/>
        <end position="346"/>
    </location>
</feature>
<dbReference type="FunFam" id="2.10.110.10:FF:000113">
    <property type="entry name" value="LIM domain-containing protein"/>
    <property type="match status" value="1"/>
</dbReference>
<name>A0A3A2ZS39_9EURO</name>
<dbReference type="EMBL" id="MVGC01000090">
    <property type="protein sequence ID" value="RJE24207.1"/>
    <property type="molecule type" value="Genomic_DNA"/>
</dbReference>
<feature type="domain" description="LIM zinc-binding" evidence="5">
    <location>
        <begin position="655"/>
        <end position="715"/>
    </location>
</feature>
<dbReference type="PANTHER" id="PTHR24216">
    <property type="entry name" value="PAXILLIN-RELATED"/>
    <property type="match status" value="1"/>
</dbReference>
<organism evidence="6 7">
    <name type="scientific">Aspergillus sclerotialis</name>
    <dbReference type="NCBI Taxonomy" id="2070753"/>
    <lineage>
        <taxon>Eukaryota</taxon>
        <taxon>Fungi</taxon>
        <taxon>Dikarya</taxon>
        <taxon>Ascomycota</taxon>
        <taxon>Pezizomycotina</taxon>
        <taxon>Eurotiomycetes</taxon>
        <taxon>Eurotiomycetidae</taxon>
        <taxon>Eurotiales</taxon>
        <taxon>Aspergillaceae</taxon>
        <taxon>Aspergillus</taxon>
        <taxon>Aspergillus subgen. Polypaecilum</taxon>
    </lineage>
</organism>
<keyword evidence="2 3" id="KW-0862">Zinc</keyword>
<dbReference type="SMART" id="SM00132">
    <property type="entry name" value="LIM"/>
    <property type="match status" value="3"/>
</dbReference>
<feature type="compositionally biased region" description="Polar residues" evidence="4">
    <location>
        <begin position="392"/>
        <end position="401"/>
    </location>
</feature>
<dbReference type="InterPro" id="IPR001781">
    <property type="entry name" value="Znf_LIM"/>
</dbReference>
<feature type="compositionally biased region" description="Basic and acidic residues" evidence="4">
    <location>
        <begin position="470"/>
        <end position="488"/>
    </location>
</feature>
<dbReference type="SUPFAM" id="SSF57716">
    <property type="entry name" value="Glucocorticoid receptor-like (DNA-binding domain)"/>
    <property type="match status" value="3"/>
</dbReference>
<keyword evidence="7" id="KW-1185">Reference proteome</keyword>
<feature type="compositionally biased region" description="Basic and acidic residues" evidence="4">
    <location>
        <begin position="530"/>
        <end position="553"/>
    </location>
</feature>
<dbReference type="STRING" id="2070753.A0A3A2ZS39"/>
<evidence type="ECO:0000313" key="6">
    <source>
        <dbReference type="EMBL" id="RJE24207.1"/>
    </source>
</evidence>
<feature type="compositionally biased region" description="Basic and acidic residues" evidence="4">
    <location>
        <begin position="301"/>
        <end position="310"/>
    </location>
</feature>
<evidence type="ECO:0000259" key="5">
    <source>
        <dbReference type="PROSITE" id="PS50023"/>
    </source>
</evidence>
<dbReference type="PANTHER" id="PTHR24216:SF8">
    <property type="entry name" value="PAXILLIN, ISOFORM F"/>
    <property type="match status" value="1"/>
</dbReference>
<protein>
    <submittedName>
        <fullName evidence="6">LIM domain protein</fullName>
    </submittedName>
</protein>
<dbReference type="PROSITE" id="PS50023">
    <property type="entry name" value="LIM_DOMAIN_2"/>
    <property type="match status" value="2"/>
</dbReference>
<keyword evidence="3" id="KW-0440">LIM domain</keyword>
<feature type="region of interest" description="Disordered" evidence="4">
    <location>
        <begin position="1"/>
        <end position="155"/>
    </location>
</feature>
<reference evidence="7" key="1">
    <citation type="submission" date="2017-02" db="EMBL/GenBank/DDBJ databases">
        <authorList>
            <person name="Tafer H."/>
            <person name="Lopandic K."/>
        </authorList>
    </citation>
    <scope>NUCLEOTIDE SEQUENCE [LARGE SCALE GENOMIC DNA]</scope>
    <source>
        <strain evidence="7">CBS 366.77</strain>
    </source>
</reference>
<dbReference type="FunFam" id="2.10.110.10:FF:000077">
    <property type="entry name" value="LIM domain protein"/>
    <property type="match status" value="1"/>
</dbReference>
<feature type="compositionally biased region" description="Polar residues" evidence="4">
    <location>
        <begin position="97"/>
        <end position="111"/>
    </location>
</feature>
<proteinExistence type="predicted"/>
<dbReference type="Gene3D" id="2.10.110.10">
    <property type="entry name" value="Cysteine Rich Protein"/>
    <property type="match status" value="3"/>
</dbReference>
<feature type="compositionally biased region" description="Basic and acidic residues" evidence="4">
    <location>
        <begin position="274"/>
        <end position="283"/>
    </location>
</feature>
<feature type="compositionally biased region" description="Basic and acidic residues" evidence="4">
    <location>
        <begin position="408"/>
        <end position="433"/>
    </location>
</feature>
<evidence type="ECO:0000256" key="4">
    <source>
        <dbReference type="SAM" id="MobiDB-lite"/>
    </source>
</evidence>
<dbReference type="Pfam" id="PF00412">
    <property type="entry name" value="LIM"/>
    <property type="match status" value="3"/>
</dbReference>
<dbReference type="GO" id="GO:0030695">
    <property type="term" value="F:GTPase regulator activity"/>
    <property type="evidence" value="ECO:0007669"/>
    <property type="project" value="UniProtKB-ARBA"/>
</dbReference>
<comment type="caution">
    <text evidence="6">The sequence shown here is derived from an EMBL/GenBank/DDBJ whole genome shotgun (WGS) entry which is preliminary data.</text>
</comment>
<dbReference type="GO" id="GO:0046872">
    <property type="term" value="F:metal ion binding"/>
    <property type="evidence" value="ECO:0007669"/>
    <property type="project" value="UniProtKB-KW"/>
</dbReference>
<keyword evidence="1 3" id="KW-0479">Metal-binding</keyword>
<dbReference type="FunFam" id="2.10.110.10:FF:000127">
    <property type="entry name" value="LIM domain protein"/>
    <property type="match status" value="1"/>
</dbReference>
<gene>
    <name evidence="6" type="ORF">PHISCL_03474</name>
</gene>
<feature type="domain" description="LIM zinc-binding" evidence="5">
    <location>
        <begin position="576"/>
        <end position="635"/>
    </location>
</feature>
<dbReference type="Proteomes" id="UP000266188">
    <property type="component" value="Unassembled WGS sequence"/>
</dbReference>
<feature type="compositionally biased region" description="Basic and acidic residues" evidence="4">
    <location>
        <begin position="83"/>
        <end position="92"/>
    </location>
</feature>
<evidence type="ECO:0000256" key="2">
    <source>
        <dbReference type="ARBA" id="ARBA00022833"/>
    </source>
</evidence>